<dbReference type="SFLD" id="SFLDS00003">
    <property type="entry name" value="Haloacid_Dehalogenase"/>
    <property type="match status" value="1"/>
</dbReference>
<feature type="region of interest" description="Disordered" evidence="14">
    <location>
        <begin position="106"/>
        <end position="133"/>
    </location>
</feature>
<dbReference type="Gene3D" id="1.20.1110.10">
    <property type="entry name" value="Calcium-transporting ATPase, transmembrane domain"/>
    <property type="match status" value="1"/>
</dbReference>
<name>A0A5N5XEN6_9EURO</name>
<comment type="catalytic activity">
    <reaction evidence="12 13">
        <text>ATP + H2O = ADP + phosphate + H(+)</text>
        <dbReference type="Rhea" id="RHEA:13065"/>
        <dbReference type="ChEBI" id="CHEBI:15377"/>
        <dbReference type="ChEBI" id="CHEBI:15378"/>
        <dbReference type="ChEBI" id="CHEBI:30616"/>
        <dbReference type="ChEBI" id="CHEBI:43474"/>
        <dbReference type="ChEBI" id="CHEBI:456216"/>
    </reaction>
</comment>
<dbReference type="InterPro" id="IPR023298">
    <property type="entry name" value="ATPase_P-typ_TM_dom_sf"/>
</dbReference>
<evidence type="ECO:0000256" key="5">
    <source>
        <dbReference type="ARBA" id="ARBA00022723"/>
    </source>
</evidence>
<dbReference type="FunFam" id="3.40.50.1000:FF:000068">
    <property type="entry name" value="Cation-transporting ATPase"/>
    <property type="match status" value="1"/>
</dbReference>
<dbReference type="CDD" id="cd07542">
    <property type="entry name" value="P-type_ATPase_cation"/>
    <property type="match status" value="1"/>
</dbReference>
<comment type="similarity">
    <text evidence="2 13">Belongs to the cation transport ATPase (P-type) (TC 3.A.3) family. Type V subfamily.</text>
</comment>
<evidence type="ECO:0000259" key="16">
    <source>
        <dbReference type="Pfam" id="PF00690"/>
    </source>
</evidence>
<dbReference type="FunFam" id="2.70.150.10:FF:000119">
    <property type="entry name" value="Cation-transporting ATPase"/>
    <property type="match status" value="1"/>
</dbReference>
<dbReference type="InterPro" id="IPR047821">
    <property type="entry name" value="P5B-type_ATPase"/>
</dbReference>
<evidence type="ECO:0000256" key="9">
    <source>
        <dbReference type="ARBA" id="ARBA00022967"/>
    </source>
</evidence>
<dbReference type="SUPFAM" id="SSF56784">
    <property type="entry name" value="HAD-like"/>
    <property type="match status" value="1"/>
</dbReference>
<feature type="transmembrane region" description="Helical" evidence="13">
    <location>
        <begin position="362"/>
        <end position="382"/>
    </location>
</feature>
<protein>
    <recommendedName>
        <fullName evidence="13">Cation-transporting ATPase</fullName>
        <ecNumber evidence="13">7.2.2.-</ecNumber>
    </recommendedName>
</protein>
<dbReference type="InterPro" id="IPR006544">
    <property type="entry name" value="P-type_TPase_V"/>
</dbReference>
<accession>A0A5N5XEN6</accession>
<reference evidence="18 19" key="1">
    <citation type="submission" date="2019-04" db="EMBL/GenBank/DDBJ databases">
        <title>Friends and foes A comparative genomics study of 23 Aspergillus species from section Flavi.</title>
        <authorList>
            <consortium name="DOE Joint Genome Institute"/>
            <person name="Kjaerbolling I."/>
            <person name="Vesth T."/>
            <person name="Frisvad J.C."/>
            <person name="Nybo J.L."/>
            <person name="Theobald S."/>
            <person name="Kildgaard S."/>
            <person name="Isbrandt T."/>
            <person name="Kuo A."/>
            <person name="Sato A."/>
            <person name="Lyhne E.K."/>
            <person name="Kogle M.E."/>
            <person name="Wiebenga A."/>
            <person name="Kun R.S."/>
            <person name="Lubbers R.J."/>
            <person name="Makela M.R."/>
            <person name="Barry K."/>
            <person name="Chovatia M."/>
            <person name="Clum A."/>
            <person name="Daum C."/>
            <person name="Haridas S."/>
            <person name="He G."/>
            <person name="LaButti K."/>
            <person name="Lipzen A."/>
            <person name="Mondo S."/>
            <person name="Riley R."/>
            <person name="Salamov A."/>
            <person name="Simmons B.A."/>
            <person name="Magnuson J.K."/>
            <person name="Henrissat B."/>
            <person name="Mortensen U.H."/>
            <person name="Larsen T.O."/>
            <person name="Devries R.P."/>
            <person name="Grigoriev I.V."/>
            <person name="Machida M."/>
            <person name="Baker S.E."/>
            <person name="Andersen M.R."/>
        </authorList>
    </citation>
    <scope>NUCLEOTIDE SEQUENCE [LARGE SCALE GENOMIC DNA]</scope>
    <source>
        <strain evidence="18 19">CBS 151.66</strain>
    </source>
</reference>
<keyword evidence="4 13" id="KW-0812">Transmembrane</keyword>
<dbReference type="PANTHER" id="PTHR45630:SF8">
    <property type="entry name" value="CATION-TRANSPORTING ATPASE"/>
    <property type="match status" value="1"/>
</dbReference>
<dbReference type="InterPro" id="IPR001757">
    <property type="entry name" value="P_typ_ATPase"/>
</dbReference>
<dbReference type="InterPro" id="IPR008250">
    <property type="entry name" value="ATPase_P-typ_transduc_dom_A_sf"/>
</dbReference>
<feature type="region of interest" description="Disordered" evidence="14">
    <location>
        <begin position="1"/>
        <end position="35"/>
    </location>
</feature>
<gene>
    <name evidence="18" type="ORF">BDV29DRAFT_167070</name>
</gene>
<dbReference type="GO" id="GO:0005524">
    <property type="term" value="F:ATP binding"/>
    <property type="evidence" value="ECO:0007669"/>
    <property type="project" value="UniProtKB-UniRule"/>
</dbReference>
<dbReference type="SUPFAM" id="SSF81653">
    <property type="entry name" value="Calcium ATPase, transduction domain A"/>
    <property type="match status" value="1"/>
</dbReference>
<evidence type="ECO:0000256" key="3">
    <source>
        <dbReference type="ARBA" id="ARBA00022553"/>
    </source>
</evidence>
<evidence type="ECO:0000256" key="12">
    <source>
        <dbReference type="ARBA" id="ARBA00049360"/>
    </source>
</evidence>
<evidence type="ECO:0000256" key="11">
    <source>
        <dbReference type="ARBA" id="ARBA00023136"/>
    </source>
</evidence>
<dbReference type="InterPro" id="IPR047819">
    <property type="entry name" value="P5A-ATPase_N"/>
</dbReference>
<evidence type="ECO:0000313" key="19">
    <source>
        <dbReference type="Proteomes" id="UP000326565"/>
    </source>
</evidence>
<evidence type="ECO:0000256" key="8">
    <source>
        <dbReference type="ARBA" id="ARBA00022842"/>
    </source>
</evidence>
<evidence type="ECO:0000259" key="17">
    <source>
        <dbReference type="Pfam" id="PF12409"/>
    </source>
</evidence>
<organism evidence="18 19">
    <name type="scientific">Aspergillus leporis</name>
    <dbReference type="NCBI Taxonomy" id="41062"/>
    <lineage>
        <taxon>Eukaryota</taxon>
        <taxon>Fungi</taxon>
        <taxon>Dikarya</taxon>
        <taxon>Ascomycota</taxon>
        <taxon>Pezizomycotina</taxon>
        <taxon>Eurotiomycetes</taxon>
        <taxon>Eurotiomycetidae</taxon>
        <taxon>Eurotiales</taxon>
        <taxon>Aspergillaceae</taxon>
        <taxon>Aspergillus</taxon>
        <taxon>Aspergillus subgen. Circumdati</taxon>
    </lineage>
</organism>
<dbReference type="FunFam" id="1.20.1110.10:FF:000032">
    <property type="entry name" value="Cation-transporting ATPase"/>
    <property type="match status" value="1"/>
</dbReference>
<dbReference type="Gene3D" id="3.40.1110.10">
    <property type="entry name" value="Calcium-transporting ATPase, cytoplasmic domain N"/>
    <property type="match status" value="1"/>
</dbReference>
<dbReference type="InterPro" id="IPR059000">
    <property type="entry name" value="ATPase_P-type_domA"/>
</dbReference>
<dbReference type="NCBIfam" id="TIGR01494">
    <property type="entry name" value="ATPase_P-type"/>
    <property type="match status" value="2"/>
</dbReference>
<keyword evidence="8 13" id="KW-0460">Magnesium</keyword>
<dbReference type="OrthoDB" id="48943at2759"/>
<dbReference type="InterPro" id="IPR004014">
    <property type="entry name" value="ATPase_P-typ_cation-transptr_N"/>
</dbReference>
<evidence type="ECO:0000256" key="14">
    <source>
        <dbReference type="SAM" id="MobiDB-lite"/>
    </source>
</evidence>
<evidence type="ECO:0000313" key="18">
    <source>
        <dbReference type="EMBL" id="KAB8077994.1"/>
    </source>
</evidence>
<dbReference type="Gene3D" id="2.70.150.10">
    <property type="entry name" value="Calcium-transporting ATPase, cytoplasmic transduction domain A"/>
    <property type="match status" value="1"/>
</dbReference>
<evidence type="ECO:0000256" key="7">
    <source>
        <dbReference type="ARBA" id="ARBA00022840"/>
    </source>
</evidence>
<dbReference type="SFLD" id="SFLDF00027">
    <property type="entry name" value="p-type_atpase"/>
    <property type="match status" value="1"/>
</dbReference>
<dbReference type="PROSITE" id="PS01229">
    <property type="entry name" value="COF_2"/>
    <property type="match status" value="1"/>
</dbReference>
<comment type="subcellular location">
    <subcellularLocation>
        <location evidence="1 13">Membrane</location>
        <topology evidence="1 13">Multi-pass membrane protein</topology>
    </subcellularLocation>
</comment>
<sequence>MYETMEESTLSPTEAQTPELQGSRATHRRDSMRSSYSVVSDVEMARHEVFDGPMSESIPSSVVSFSHRRNRKDSTVSFTYFRDEEDFVEWPDEDVVDAESEVDDLAVGDIGPTNGSVRSSFRSKRPSYSRDSVEDPLLPRRQLSVSSYAHDRRLDSRLNQKIHIESEDLTIVIAGFSTTFTGSIIYSALCITSLGLAYLVFRWFPRWRVRLMGKPTPLRISQWVAIEDQWNQFNVYQVRGQAYGRPLSSVFPDTGSYFCDEENDPTISFLRYIDYRYLRFFYHPLEDKFCLISGWRDPLWTNAKVMRSGLDADDRDSREQIFGKNVIDIQQKPLFQLLIDEAFHPFYIFQLASLTLWSLDEYYYYAVCIFLISVFSISATVIETKSTMSRLREISLFECDIRVLRNGFWRSVPSRELVPGDVFEFSDPSLTQVPCDCILLSGDCIVNESMLTGESVPVSKTPLTDDALKYLNLNTPSVHPNIANHFLFGGTKVIRARRPQNVEDDEAIALAIVVRTGFLTTKGALVRSMLFPKPSGFKFYRDSFRYISVMAVVAILGFVASFVNFIRLGLSWHLIIVRALDLITIIVPPALPATLTIGTNFALSRLKNHKIFCISPQRVNVGGKLDVICFDKTGTLTEDGLDVLGVRTVNRDMGLSELLSGVILGSPQFYTPDSSQDLRKRDTIIYVMATCHSLRVVDGELLGDPLDVKMFQFTGWSYQEGGSHSPEQPDSKFETIMPSIARPPAILESHRRDESIAPLELGILRGFEFVSQLRRASVIVRQFGDSGASVFVKGAPESVKAICLPESLPLDFEDLLSQYTHKGYRVIACAAKYEQKLSWMRVQKMTRADAECDLEFIGFIIFENKLKPKSTGTIAELNQAGIRNVMCTGDNILTAVSVARECGMIGKDEQCFIPHIVEGHNHDPTSSLYWENVDNPALKLDPNTLMPCVNPTEVDLSVPVNVCNIQNFSLAVSGDVFRWILDFGSEAVLKRMLVRTKVFARMSPDEKHELVEKLQSLDYCCGFCGDGANDCGALKAADVGISLSDAEASVAAPFTSRQFDVSCVPTLIREGRAALVTSFCCFKYMSLYSAIQFSTVSLLYTSASNLGDFQFLFIDLVLILPIAIFMGWTGPYPVLSRKRPTADLVSRKVLTPLLGQITVCVLAQLMAFKAVQSQPWYKPPEIDLENSNIENSENTTLFLVSCFQYTLASVVLSVGPPFRKSMGSNRAFISVVLVDLMISCYMLFEPSRWVTQFMQLTYLSRDFAIWLFGLAVGSFGFSWIAERALFPRLARILGRAYMLLRPGHRKQRRQYKVLLEEMQE</sequence>
<feature type="transmembrane region" description="Helical" evidence="13">
    <location>
        <begin position="582"/>
        <end position="603"/>
    </location>
</feature>
<dbReference type="Proteomes" id="UP000326565">
    <property type="component" value="Unassembled WGS sequence"/>
</dbReference>
<dbReference type="FunFam" id="3.40.1110.10:FF:000057">
    <property type="entry name" value="Cation-transporting ATPase"/>
    <property type="match status" value="1"/>
</dbReference>
<evidence type="ECO:0000256" key="2">
    <source>
        <dbReference type="ARBA" id="ARBA00006000"/>
    </source>
</evidence>
<evidence type="ECO:0000256" key="4">
    <source>
        <dbReference type="ARBA" id="ARBA00022692"/>
    </source>
</evidence>
<keyword evidence="7 13" id="KW-0067">ATP-binding</keyword>
<feature type="domain" description="Cation-transporting P-type ATPase N-terminal" evidence="16">
    <location>
        <begin position="307"/>
        <end position="356"/>
    </location>
</feature>
<keyword evidence="5 13" id="KW-0479">Metal-binding</keyword>
<dbReference type="NCBIfam" id="TIGR01657">
    <property type="entry name" value="P-ATPase-V"/>
    <property type="match status" value="1"/>
</dbReference>
<keyword evidence="19" id="KW-1185">Reference proteome</keyword>
<keyword evidence="10 13" id="KW-1133">Transmembrane helix</keyword>
<dbReference type="InterPro" id="IPR018303">
    <property type="entry name" value="ATPase_P-typ_P_site"/>
</dbReference>
<feature type="transmembrane region" description="Helical" evidence="13">
    <location>
        <begin position="184"/>
        <end position="204"/>
    </location>
</feature>
<dbReference type="GO" id="GO:0016887">
    <property type="term" value="F:ATP hydrolysis activity"/>
    <property type="evidence" value="ECO:0007669"/>
    <property type="project" value="InterPro"/>
</dbReference>
<dbReference type="SFLD" id="SFLDG00002">
    <property type="entry name" value="C1.7:_P-type_atpase_like"/>
    <property type="match status" value="1"/>
</dbReference>
<dbReference type="Pfam" id="PF00122">
    <property type="entry name" value="E1-E2_ATPase"/>
    <property type="match status" value="1"/>
</dbReference>
<feature type="transmembrane region" description="Helical" evidence="13">
    <location>
        <begin position="1264"/>
        <end position="1281"/>
    </location>
</feature>
<dbReference type="Pfam" id="PF12409">
    <property type="entry name" value="P5-ATPase"/>
    <property type="match status" value="1"/>
</dbReference>
<dbReference type="GO" id="GO:0015662">
    <property type="term" value="F:P-type ion transporter activity"/>
    <property type="evidence" value="ECO:0007669"/>
    <property type="project" value="InterPro"/>
</dbReference>
<dbReference type="Pfam" id="PF00690">
    <property type="entry name" value="Cation_ATPase_N"/>
    <property type="match status" value="1"/>
</dbReference>
<keyword evidence="6 13" id="KW-0547">Nucleotide-binding</keyword>
<dbReference type="SUPFAM" id="SSF81665">
    <property type="entry name" value="Calcium ATPase, transmembrane domain M"/>
    <property type="match status" value="1"/>
</dbReference>
<feature type="domain" description="P-type ATPase A" evidence="15">
    <location>
        <begin position="402"/>
        <end position="529"/>
    </location>
</feature>
<evidence type="ECO:0000256" key="6">
    <source>
        <dbReference type="ARBA" id="ARBA00022741"/>
    </source>
</evidence>
<evidence type="ECO:0000256" key="13">
    <source>
        <dbReference type="RuleBase" id="RU362082"/>
    </source>
</evidence>
<dbReference type="EMBL" id="ML732162">
    <property type="protein sequence ID" value="KAB8077994.1"/>
    <property type="molecule type" value="Genomic_DNA"/>
</dbReference>
<dbReference type="PRINTS" id="PR00119">
    <property type="entry name" value="CATATPASE"/>
</dbReference>
<dbReference type="InterPro" id="IPR023214">
    <property type="entry name" value="HAD_sf"/>
</dbReference>
<dbReference type="Gene3D" id="3.40.50.1000">
    <property type="entry name" value="HAD superfamily/HAD-like"/>
    <property type="match status" value="1"/>
</dbReference>
<dbReference type="InterPro" id="IPR036412">
    <property type="entry name" value="HAD-like_sf"/>
</dbReference>
<dbReference type="InterPro" id="IPR044492">
    <property type="entry name" value="P_typ_ATPase_HD_dom"/>
</dbReference>
<dbReference type="GO" id="GO:0006874">
    <property type="term" value="P:intracellular calcium ion homeostasis"/>
    <property type="evidence" value="ECO:0007669"/>
    <property type="project" value="TreeGrafter"/>
</dbReference>
<keyword evidence="9 13" id="KW-1278">Translocase</keyword>
<dbReference type="InterPro" id="IPR023299">
    <property type="entry name" value="ATPase_P-typ_cyto_dom_N"/>
</dbReference>
<evidence type="ECO:0000256" key="10">
    <source>
        <dbReference type="ARBA" id="ARBA00022989"/>
    </source>
</evidence>
<evidence type="ECO:0000259" key="15">
    <source>
        <dbReference type="Pfam" id="PF00122"/>
    </source>
</evidence>
<keyword evidence="11 13" id="KW-0472">Membrane</keyword>
<feature type="domain" description="P5B-type ATPase N-terminal" evidence="17">
    <location>
        <begin position="167"/>
        <end position="283"/>
    </location>
</feature>
<feature type="compositionally biased region" description="Polar residues" evidence="14">
    <location>
        <begin position="7"/>
        <end position="24"/>
    </location>
</feature>
<dbReference type="GO" id="GO:0019829">
    <property type="term" value="F:ATPase-coupled monoatomic cation transmembrane transporter activity"/>
    <property type="evidence" value="ECO:0007669"/>
    <property type="project" value="UniProtKB-UniRule"/>
</dbReference>
<feature type="transmembrane region" description="Helical" evidence="13">
    <location>
        <begin position="1109"/>
        <end position="1128"/>
    </location>
</feature>
<dbReference type="EC" id="7.2.2.-" evidence="13"/>
<feature type="transmembrane region" description="Helical" evidence="13">
    <location>
        <begin position="1149"/>
        <end position="1168"/>
    </location>
</feature>
<proteinExistence type="inferred from homology"/>
<keyword evidence="3" id="KW-0597">Phosphoprotein</keyword>
<evidence type="ECO:0000256" key="1">
    <source>
        <dbReference type="ARBA" id="ARBA00004141"/>
    </source>
</evidence>
<feature type="transmembrane region" description="Helical" evidence="13">
    <location>
        <begin position="1227"/>
        <end position="1244"/>
    </location>
</feature>
<dbReference type="SUPFAM" id="SSF81660">
    <property type="entry name" value="Metal cation-transporting ATPase, ATP-binding domain N"/>
    <property type="match status" value="1"/>
</dbReference>
<feature type="transmembrane region" description="Helical" evidence="13">
    <location>
        <begin position="546"/>
        <end position="570"/>
    </location>
</feature>
<dbReference type="GO" id="GO:0046872">
    <property type="term" value="F:metal ion binding"/>
    <property type="evidence" value="ECO:0007669"/>
    <property type="project" value="UniProtKB-UniRule"/>
</dbReference>
<dbReference type="PANTHER" id="PTHR45630">
    <property type="entry name" value="CATION-TRANSPORTING ATPASE-RELATED"/>
    <property type="match status" value="1"/>
</dbReference>
<dbReference type="GO" id="GO:0016020">
    <property type="term" value="C:membrane"/>
    <property type="evidence" value="ECO:0007669"/>
    <property type="project" value="UniProtKB-SubCell"/>
</dbReference>
<dbReference type="PROSITE" id="PS00154">
    <property type="entry name" value="ATPASE_E1_E2"/>
    <property type="match status" value="1"/>
</dbReference>
<feature type="transmembrane region" description="Helical" evidence="13">
    <location>
        <begin position="1196"/>
        <end position="1215"/>
    </location>
</feature>